<feature type="region of interest" description="Disordered" evidence="1">
    <location>
        <begin position="343"/>
        <end position="362"/>
    </location>
</feature>
<accession>A0ABM8VYL6</accession>
<dbReference type="EMBL" id="CAJVQB010000280">
    <property type="protein sequence ID" value="CAG8479593.1"/>
    <property type="molecule type" value="Genomic_DNA"/>
</dbReference>
<feature type="region of interest" description="Disordered" evidence="1">
    <location>
        <begin position="286"/>
        <end position="311"/>
    </location>
</feature>
<protein>
    <submittedName>
        <fullName evidence="2">6558_t:CDS:1</fullName>
    </submittedName>
</protein>
<organism evidence="2 3">
    <name type="scientific">Gigaspora margarita</name>
    <dbReference type="NCBI Taxonomy" id="4874"/>
    <lineage>
        <taxon>Eukaryota</taxon>
        <taxon>Fungi</taxon>
        <taxon>Fungi incertae sedis</taxon>
        <taxon>Mucoromycota</taxon>
        <taxon>Glomeromycotina</taxon>
        <taxon>Glomeromycetes</taxon>
        <taxon>Diversisporales</taxon>
        <taxon>Gigasporaceae</taxon>
        <taxon>Gigaspora</taxon>
    </lineage>
</organism>
<keyword evidence="3" id="KW-1185">Reference proteome</keyword>
<dbReference type="Proteomes" id="UP000789901">
    <property type="component" value="Unassembled WGS sequence"/>
</dbReference>
<comment type="caution">
    <text evidence="2">The sequence shown here is derived from an EMBL/GenBank/DDBJ whole genome shotgun (WGS) entry which is preliminary data.</text>
</comment>
<gene>
    <name evidence="2" type="ORF">GMARGA_LOCUS1174</name>
</gene>
<reference evidence="2 3" key="1">
    <citation type="submission" date="2021-06" db="EMBL/GenBank/DDBJ databases">
        <authorList>
            <person name="Kallberg Y."/>
            <person name="Tangrot J."/>
            <person name="Rosling A."/>
        </authorList>
    </citation>
    <scope>NUCLEOTIDE SEQUENCE [LARGE SCALE GENOMIC DNA]</scope>
    <source>
        <strain evidence="2 3">120-4 pot B 10/14</strain>
    </source>
</reference>
<feature type="compositionally biased region" description="Basic and acidic residues" evidence="1">
    <location>
        <begin position="351"/>
        <end position="360"/>
    </location>
</feature>
<sequence>MQFNCVVAAKVLQLNLAAETQNEEDSYDTAHLHKQIAITLDLYSQLDHVVFFKVNTDINQRIFEKLPNFKKIFLKNCTITKERFQEYENYVVRHVDFLLKLDLIIDVDDHDAMDTQEINTQDIESSFDIEDGTVSQIDDNSNEFNNSVSQHLVEKEEHIDSGSNECNDDEMSFNNLTSSRGKNRENNTHIQPNQNQNDDDNPEESQKYINLQSDKYSDSDKELKEQNFDNLTSSLCQKRGSANEDIGKVPSNLSENLLPSISDIMKKIDIEPNRFQSEIIPRSVLNSSQIRKESSNEAGLNSEPKNDTNDNREYKSVNALAEITDVVKKNQAKTIVFETQKSGDLQSDENTDSKEQDFDKLTSNLSKKRKSIISKTFRTSKKFKLQANENAQKANKSTQKANKSTIINVPSDLPYVFEVFVDNYYTEQSPHTINGDIPENEIIAESDHDDISSNNGKSRSCGSTTISKCHKKPSYYAEKLKNLRKKNKKTEIFESNPGVQDEMYSKPIETYFTEDTAPTFFEPLPKPRMEIANCLKFFYQWDQNFEQCEKEIINQHYKMLKLIYSLSEVFFTLLIFCYQEQQHEVSQKTLDKSMENWKACWRLHHFLWVTNVTPTEMIEVKLNANYFFETTKEDYNLLIKELLKNSEFTEFRNPKGAKVLEIVNIANNIYAI</sequence>
<evidence type="ECO:0000256" key="1">
    <source>
        <dbReference type="SAM" id="MobiDB-lite"/>
    </source>
</evidence>
<name>A0ABM8VYL6_GIGMA</name>
<evidence type="ECO:0000313" key="3">
    <source>
        <dbReference type="Proteomes" id="UP000789901"/>
    </source>
</evidence>
<evidence type="ECO:0000313" key="2">
    <source>
        <dbReference type="EMBL" id="CAG8479593.1"/>
    </source>
</evidence>
<feature type="region of interest" description="Disordered" evidence="1">
    <location>
        <begin position="155"/>
        <end position="204"/>
    </location>
</feature>
<proteinExistence type="predicted"/>